<dbReference type="SUPFAM" id="SSF81901">
    <property type="entry name" value="HCP-like"/>
    <property type="match status" value="1"/>
</dbReference>
<evidence type="ECO:0000313" key="3">
    <source>
        <dbReference type="Proteomes" id="UP000439903"/>
    </source>
</evidence>
<comment type="caution">
    <text evidence="2">The sequence shown here is derived from an EMBL/GenBank/DDBJ whole genome shotgun (WGS) entry which is preliminary data.</text>
</comment>
<protein>
    <submittedName>
        <fullName evidence="2">Kinase-like protein</fullName>
    </submittedName>
</protein>
<dbReference type="PROSITE" id="PS50011">
    <property type="entry name" value="PROTEIN_KINASE_DOM"/>
    <property type="match status" value="1"/>
</dbReference>
<dbReference type="InterPro" id="IPR000719">
    <property type="entry name" value="Prot_kinase_dom"/>
</dbReference>
<keyword evidence="3" id="KW-1185">Reference proteome</keyword>
<dbReference type="SUPFAM" id="SSF56112">
    <property type="entry name" value="Protein kinase-like (PK-like)"/>
    <property type="match status" value="1"/>
</dbReference>
<dbReference type="InterPro" id="IPR011990">
    <property type="entry name" value="TPR-like_helical_dom_sf"/>
</dbReference>
<dbReference type="GO" id="GO:0004672">
    <property type="term" value="F:protein kinase activity"/>
    <property type="evidence" value="ECO:0007669"/>
    <property type="project" value="InterPro"/>
</dbReference>
<dbReference type="PANTHER" id="PTHR45756">
    <property type="entry name" value="PALMITOYLTRANSFERASE"/>
    <property type="match status" value="1"/>
</dbReference>
<dbReference type="OrthoDB" id="2415950at2759"/>
<dbReference type="Pfam" id="PF07714">
    <property type="entry name" value="PK_Tyr_Ser-Thr"/>
    <property type="match status" value="1"/>
</dbReference>
<dbReference type="InterPro" id="IPR008266">
    <property type="entry name" value="Tyr_kinase_AS"/>
</dbReference>
<dbReference type="EMBL" id="WTPW01000190">
    <property type="protein sequence ID" value="KAF0537283.1"/>
    <property type="molecule type" value="Genomic_DNA"/>
</dbReference>
<dbReference type="PANTHER" id="PTHR45756:SF1">
    <property type="entry name" value="PROTEIN KINASE DOMAIN CONTAINING PROTEIN"/>
    <property type="match status" value="1"/>
</dbReference>
<dbReference type="InterPro" id="IPR006597">
    <property type="entry name" value="Sel1-like"/>
</dbReference>
<dbReference type="InterPro" id="IPR053215">
    <property type="entry name" value="TKL_Ser/Thr_kinase"/>
</dbReference>
<evidence type="ECO:0000313" key="2">
    <source>
        <dbReference type="EMBL" id="KAF0537283.1"/>
    </source>
</evidence>
<dbReference type="Proteomes" id="UP000439903">
    <property type="component" value="Unassembled WGS sequence"/>
</dbReference>
<dbReference type="SMART" id="SM00671">
    <property type="entry name" value="SEL1"/>
    <property type="match status" value="2"/>
</dbReference>
<keyword evidence="2" id="KW-0808">Transferase</keyword>
<proteinExistence type="predicted"/>
<dbReference type="Gene3D" id="1.10.510.10">
    <property type="entry name" value="Transferase(Phosphotransferase) domain 1"/>
    <property type="match status" value="2"/>
</dbReference>
<dbReference type="PROSITE" id="PS00109">
    <property type="entry name" value="PROTEIN_KINASE_TYR"/>
    <property type="match status" value="1"/>
</dbReference>
<dbReference type="InterPro" id="IPR001245">
    <property type="entry name" value="Ser-Thr/Tyr_kinase_cat_dom"/>
</dbReference>
<reference evidence="2 3" key="1">
    <citation type="journal article" date="2019" name="Environ. Microbiol.">
        <title>At the nexus of three kingdoms: the genome of the mycorrhizal fungus Gigaspora margarita provides insights into plant, endobacterial and fungal interactions.</title>
        <authorList>
            <person name="Venice F."/>
            <person name="Ghignone S."/>
            <person name="Salvioli di Fossalunga A."/>
            <person name="Amselem J."/>
            <person name="Novero M."/>
            <person name="Xianan X."/>
            <person name="Sedzielewska Toro K."/>
            <person name="Morin E."/>
            <person name="Lipzen A."/>
            <person name="Grigoriev I.V."/>
            <person name="Henrissat B."/>
            <person name="Martin F.M."/>
            <person name="Bonfante P."/>
        </authorList>
    </citation>
    <scope>NUCLEOTIDE SEQUENCE [LARGE SCALE GENOMIC DNA]</scope>
    <source>
        <strain evidence="2 3">BEG34</strain>
    </source>
</reference>
<feature type="domain" description="Protein kinase" evidence="1">
    <location>
        <begin position="1"/>
        <end position="255"/>
    </location>
</feature>
<sequence>MKSLSSDKTIFKPTNIEPDQLHICDQSDERIKRTYKHIDVECKHINLSEDVEIRTYLAILGKLGICPYILKFYGLSKIEENDVQVLGWAELKSLKDFYDKHDIGWETKVSLTRDICRGIAFLNSMNVYHHDIRCENIMLTKFYEPKIANFDVARKSYNTKCEIFSFGMMLWELSFEKYPYSEYGNNNDDLNKIRKHITSGKREKLIFGRAKDQKEKEIQQTLADIIRSAWLHDPNQRINLGTLLIKLEELSKKYVKPGSLPQIFPDKKLDLGGEKYSEDLEDFEEDFDDCFVINYNIKTIMPLNEGIKIHKQIKNESIETTINEKRMQAWECFVDNAEIGNSLAKYWKGYYLWEGYVQEDKKEAVRLFKEAADDGVSGAQFRYAFSIITNREKISQTEIEELIKYLTMAADNGYHVALYNLGNIYVNGQLNVEINHDLGISKLKLAAAYGNNDVKSLLNKLGY</sequence>
<organism evidence="2 3">
    <name type="scientific">Gigaspora margarita</name>
    <dbReference type="NCBI Taxonomy" id="4874"/>
    <lineage>
        <taxon>Eukaryota</taxon>
        <taxon>Fungi</taxon>
        <taxon>Fungi incertae sedis</taxon>
        <taxon>Mucoromycota</taxon>
        <taxon>Glomeromycotina</taxon>
        <taxon>Glomeromycetes</taxon>
        <taxon>Diversisporales</taxon>
        <taxon>Gigasporaceae</taxon>
        <taxon>Gigaspora</taxon>
    </lineage>
</organism>
<dbReference type="GO" id="GO:0005524">
    <property type="term" value="F:ATP binding"/>
    <property type="evidence" value="ECO:0007669"/>
    <property type="project" value="InterPro"/>
</dbReference>
<dbReference type="Gene3D" id="1.25.40.10">
    <property type="entry name" value="Tetratricopeptide repeat domain"/>
    <property type="match status" value="1"/>
</dbReference>
<gene>
    <name evidence="2" type="ORF">F8M41_008451</name>
</gene>
<evidence type="ECO:0000259" key="1">
    <source>
        <dbReference type="PROSITE" id="PS50011"/>
    </source>
</evidence>
<dbReference type="InterPro" id="IPR011009">
    <property type="entry name" value="Kinase-like_dom_sf"/>
</dbReference>
<accession>A0A8H4AVL7</accession>
<dbReference type="AlphaFoldDB" id="A0A8H4AVL7"/>
<name>A0A8H4AVL7_GIGMA</name>
<keyword evidence="2" id="KW-0418">Kinase</keyword>